<dbReference type="Proteomes" id="UP000190080">
    <property type="component" value="Unassembled WGS sequence"/>
</dbReference>
<protein>
    <submittedName>
        <fullName evidence="1">Uncharacterized protein</fullName>
    </submittedName>
</protein>
<gene>
    <name evidence="1" type="ORF">CLORY_40250</name>
</gene>
<evidence type="ECO:0000313" key="2">
    <source>
        <dbReference type="Proteomes" id="UP000190080"/>
    </source>
</evidence>
<name>A0A1V4IDK9_9CLOT</name>
<dbReference type="RefSeq" id="WP_079427875.1">
    <property type="nucleotide sequence ID" value="NZ_MZGV01000078.1"/>
</dbReference>
<dbReference type="AlphaFoldDB" id="A0A1V4IDK9"/>
<reference evidence="1 2" key="1">
    <citation type="submission" date="2017-03" db="EMBL/GenBank/DDBJ databases">
        <title>Genome sequence of Clostridium oryzae DSM 28571.</title>
        <authorList>
            <person name="Poehlein A."/>
            <person name="Daniel R."/>
        </authorList>
    </citation>
    <scope>NUCLEOTIDE SEQUENCE [LARGE SCALE GENOMIC DNA]</scope>
    <source>
        <strain evidence="1 2">DSM 28571</strain>
    </source>
</reference>
<proteinExistence type="predicted"/>
<comment type="caution">
    <text evidence="1">The sequence shown here is derived from an EMBL/GenBank/DDBJ whole genome shotgun (WGS) entry which is preliminary data.</text>
</comment>
<dbReference type="EMBL" id="MZGV01000078">
    <property type="protein sequence ID" value="OPJ57607.1"/>
    <property type="molecule type" value="Genomic_DNA"/>
</dbReference>
<organism evidence="1 2">
    <name type="scientific">Clostridium oryzae</name>
    <dbReference type="NCBI Taxonomy" id="1450648"/>
    <lineage>
        <taxon>Bacteria</taxon>
        <taxon>Bacillati</taxon>
        <taxon>Bacillota</taxon>
        <taxon>Clostridia</taxon>
        <taxon>Eubacteriales</taxon>
        <taxon>Clostridiaceae</taxon>
        <taxon>Clostridium</taxon>
    </lineage>
</organism>
<keyword evidence="2" id="KW-1185">Reference proteome</keyword>
<accession>A0A1V4IDK9</accession>
<dbReference type="OrthoDB" id="212459at2"/>
<sequence>MVNLNDFLSKHKFEYTILNSNNLSEITFSSIGIGINDYIFIADSNYGGDYVNSHITILDSSDMSHLLNCNKKIIYSGILIVISTSMDTNLSEMLNKLHKENDISTIIHIASRLDSNYFYSELIKYKNDSFEYFQNSLVNECINLMDLLSKDVEIEAIVSTAYKILKNPLIILDKYHRIVAHTSSFEIHDPIWKTLIDDKYCSPSLLKIIGYNDFWLRLDKSNEPLFIDNVKFSSNARKALFPIKVRDKSRGYVALLESSKKISPNDLQILKIISKAIAIKFSKEDMVSKAAEMLSENLTKELLLGRMPNEGLASIHCEALGWNLNNYFSVLEIKHLSGSKLTDNSLKLISTILKDIFPLCVHTNNTKRAYFLISFKNRKNLYKTAYYNLEAIMKEKN</sequence>
<evidence type="ECO:0000313" key="1">
    <source>
        <dbReference type="EMBL" id="OPJ57607.1"/>
    </source>
</evidence>